<organism evidence="1 2">
    <name type="scientific">Hibiscus sabdariffa</name>
    <name type="common">roselle</name>
    <dbReference type="NCBI Taxonomy" id="183260"/>
    <lineage>
        <taxon>Eukaryota</taxon>
        <taxon>Viridiplantae</taxon>
        <taxon>Streptophyta</taxon>
        <taxon>Embryophyta</taxon>
        <taxon>Tracheophyta</taxon>
        <taxon>Spermatophyta</taxon>
        <taxon>Magnoliopsida</taxon>
        <taxon>eudicotyledons</taxon>
        <taxon>Gunneridae</taxon>
        <taxon>Pentapetalae</taxon>
        <taxon>rosids</taxon>
        <taxon>malvids</taxon>
        <taxon>Malvales</taxon>
        <taxon>Malvaceae</taxon>
        <taxon>Malvoideae</taxon>
        <taxon>Hibiscus</taxon>
    </lineage>
</organism>
<reference evidence="1 2" key="1">
    <citation type="journal article" date="2024" name="G3 (Bethesda)">
        <title>Genome assembly of Hibiscus sabdariffa L. provides insights into metabolisms of medicinal natural products.</title>
        <authorList>
            <person name="Kim T."/>
        </authorList>
    </citation>
    <scope>NUCLEOTIDE SEQUENCE [LARGE SCALE GENOMIC DNA]</scope>
    <source>
        <strain evidence="1">TK-2024</strain>
        <tissue evidence="1">Old leaves</tissue>
    </source>
</reference>
<proteinExistence type="predicted"/>
<comment type="caution">
    <text evidence="1">The sequence shown here is derived from an EMBL/GenBank/DDBJ whole genome shotgun (WGS) entry which is preliminary data.</text>
</comment>
<name>A0ABR2ADZ0_9ROSI</name>
<keyword evidence="2" id="KW-1185">Reference proteome</keyword>
<evidence type="ECO:0000313" key="1">
    <source>
        <dbReference type="EMBL" id="KAK8491033.1"/>
    </source>
</evidence>
<dbReference type="EMBL" id="JBBPBM010000813">
    <property type="protein sequence ID" value="KAK8491033.1"/>
    <property type="molecule type" value="Genomic_DNA"/>
</dbReference>
<gene>
    <name evidence="1" type="ORF">V6N12_059838</name>
</gene>
<protein>
    <submittedName>
        <fullName evidence="1">Uncharacterized protein</fullName>
    </submittedName>
</protein>
<sequence length="183" mass="19334">MAANTTALLPDVLGPHLDVAATPLNSTVAPVTVPKLAAAITPLATIVAIVNAPHVAATTAPLGTIIAPITFDSNVGHLPATYGLETNIDAPLLFNNMGLSAIPMTILPTQPVGELDNEMGKSFLTMPSMLFVFNEWLSKESSPPTATNDKEVFALISQGAKRNSSMQDDNKLKKPFPPNFFKD</sequence>
<dbReference type="Proteomes" id="UP001472677">
    <property type="component" value="Unassembled WGS sequence"/>
</dbReference>
<accession>A0ABR2ADZ0</accession>
<evidence type="ECO:0000313" key="2">
    <source>
        <dbReference type="Proteomes" id="UP001472677"/>
    </source>
</evidence>